<proteinExistence type="predicted"/>
<name>A0A378NYQ0_9FIRM</name>
<organism evidence="2 3">
    <name type="scientific">Megamonas hypermegale</name>
    <dbReference type="NCBI Taxonomy" id="158847"/>
    <lineage>
        <taxon>Bacteria</taxon>
        <taxon>Bacillati</taxon>
        <taxon>Bacillota</taxon>
        <taxon>Negativicutes</taxon>
        <taxon>Selenomonadales</taxon>
        <taxon>Selenomonadaceae</taxon>
        <taxon>Megamonas</taxon>
    </lineage>
</organism>
<dbReference type="EMBL" id="UGPP01000001">
    <property type="protein sequence ID" value="STY71128.1"/>
    <property type="molecule type" value="Genomic_DNA"/>
</dbReference>
<dbReference type="Proteomes" id="UP000255234">
    <property type="component" value="Unassembled WGS sequence"/>
</dbReference>
<evidence type="ECO:0000313" key="3">
    <source>
        <dbReference type="Proteomes" id="UP000255234"/>
    </source>
</evidence>
<gene>
    <name evidence="2" type="ORF">NCTC10571_01280</name>
</gene>
<keyword evidence="1" id="KW-0175">Coiled coil</keyword>
<evidence type="ECO:0000313" key="2">
    <source>
        <dbReference type="EMBL" id="STY71128.1"/>
    </source>
</evidence>
<accession>A0A378NYQ0</accession>
<reference evidence="2 3" key="1">
    <citation type="submission" date="2018-06" db="EMBL/GenBank/DDBJ databases">
        <authorList>
            <consortium name="Pathogen Informatics"/>
            <person name="Doyle S."/>
        </authorList>
    </citation>
    <scope>NUCLEOTIDE SEQUENCE [LARGE SCALE GENOMIC DNA]</scope>
    <source>
        <strain evidence="2 3">NCTC10571</strain>
    </source>
</reference>
<feature type="coiled-coil region" evidence="1">
    <location>
        <begin position="319"/>
        <end position="346"/>
    </location>
</feature>
<evidence type="ECO:0000256" key="1">
    <source>
        <dbReference type="SAM" id="Coils"/>
    </source>
</evidence>
<dbReference type="RefSeq" id="WP_115151502.1">
    <property type="nucleotide sequence ID" value="NZ_UGPP01000001.1"/>
</dbReference>
<sequence>MHELPSNQIKDYIHSDSVIEKRILKEKEFLSENKEYIQTIISNIKNNKEGISLRVKQLAKKYNLKILDSYKFAHIIKRNTNFILHQRAEYSASKTYIDIKFVENISREEIIDNRLPIYKFDSSPDNNFIKEILMENTSINVDDFLSIYRYLLKSKCGEKWVNLFLTANIIIRSFVDTNKALDILQLLMDKKLLIVLQTNTTYFRLTNNDKDIQKFIDEFYANNNEDNEKKMITTENKSNDDLNDKNKIDSTVSNLSIPTIDNDKVIANDKVSNNIDNDPNHEFNILKSNINNYFNMLHNQVNSCLQQQRQELNQGFTVVDKLIEENNRINDELKKQQQIIIELQAQNKKLDDYYYELSNHAAEVLEILMGQLSNILDQFSMLPRHKINQEYSVTRIKGKMLNTIGQSVNEITNFIEEKKDIPNEIK</sequence>
<protein>
    <submittedName>
        <fullName evidence="2">Uncharacterized protein</fullName>
    </submittedName>
</protein>
<dbReference type="AlphaFoldDB" id="A0A378NYQ0"/>